<dbReference type="Pfam" id="PF02885">
    <property type="entry name" value="Glycos_trans_3N"/>
    <property type="match status" value="1"/>
</dbReference>
<protein>
    <recommendedName>
        <fullName evidence="9">Anthranilate phosphoribosyltransferase</fullName>
        <ecNumber evidence="9">2.4.2.18</ecNumber>
    </recommendedName>
</protein>
<evidence type="ECO:0000256" key="1">
    <source>
        <dbReference type="ARBA" id="ARBA00004907"/>
    </source>
</evidence>
<feature type="binding site" evidence="9">
    <location>
        <position position="90"/>
    </location>
    <ligand>
        <name>Mg(2+)</name>
        <dbReference type="ChEBI" id="CHEBI:18420"/>
        <label>1</label>
    </ligand>
</feature>
<dbReference type="Pfam" id="PF00591">
    <property type="entry name" value="Glycos_transf_3"/>
    <property type="match status" value="1"/>
</dbReference>
<evidence type="ECO:0000256" key="6">
    <source>
        <dbReference type="ARBA" id="ARBA00023141"/>
    </source>
</evidence>
<dbReference type="InterPro" id="IPR000312">
    <property type="entry name" value="Glycosyl_Trfase_fam3"/>
</dbReference>
<feature type="binding site" evidence="9">
    <location>
        <position position="109"/>
    </location>
    <ligand>
        <name>anthranilate</name>
        <dbReference type="ChEBI" id="CHEBI:16567"/>
        <label>1</label>
    </ligand>
</feature>
<dbReference type="NCBIfam" id="TIGR01245">
    <property type="entry name" value="trpD"/>
    <property type="match status" value="1"/>
</dbReference>
<evidence type="ECO:0000313" key="13">
    <source>
        <dbReference type="Proteomes" id="UP000265715"/>
    </source>
</evidence>
<comment type="caution">
    <text evidence="9">Lacks conserved residue(s) required for the propagation of feature annotation.</text>
</comment>
<name>A0A399ETP2_9DEIN</name>
<evidence type="ECO:0000256" key="9">
    <source>
        <dbReference type="HAMAP-Rule" id="MF_00211"/>
    </source>
</evidence>
<accession>A0A399ETP2</accession>
<proteinExistence type="inferred from homology"/>
<dbReference type="Gene3D" id="1.20.970.10">
    <property type="entry name" value="Transferase, Pyrimidine Nucleoside Phosphorylase, Chain C"/>
    <property type="match status" value="1"/>
</dbReference>
<dbReference type="EMBL" id="QXDL01000041">
    <property type="protein sequence ID" value="RIH86890.1"/>
    <property type="molecule type" value="Genomic_DNA"/>
</dbReference>
<gene>
    <name evidence="9 12" type="primary">trpD</name>
    <name evidence="12" type="ORF">Mterra_01319</name>
</gene>
<keyword evidence="4 9" id="KW-0808">Transferase</keyword>
<dbReference type="GO" id="GO:0000162">
    <property type="term" value="P:L-tryptophan biosynthetic process"/>
    <property type="evidence" value="ECO:0007669"/>
    <property type="project" value="UniProtKB-UniRule"/>
</dbReference>
<dbReference type="Proteomes" id="UP000265715">
    <property type="component" value="Unassembled WGS sequence"/>
</dbReference>
<keyword evidence="13" id="KW-1185">Reference proteome</keyword>
<dbReference type="FunFam" id="3.40.1030.10:FF:000002">
    <property type="entry name" value="Anthranilate phosphoribosyltransferase"/>
    <property type="match status" value="1"/>
</dbReference>
<dbReference type="PANTHER" id="PTHR43285">
    <property type="entry name" value="ANTHRANILATE PHOSPHORIBOSYLTRANSFERASE"/>
    <property type="match status" value="1"/>
</dbReference>
<evidence type="ECO:0000256" key="3">
    <source>
        <dbReference type="ARBA" id="ARBA00022676"/>
    </source>
</evidence>
<comment type="pathway">
    <text evidence="1 9">Amino-acid biosynthesis; L-tryptophan biosynthesis; L-tryptophan from chorismate: step 2/5.</text>
</comment>
<feature type="binding site" evidence="9">
    <location>
        <position position="78"/>
    </location>
    <ligand>
        <name>anthranilate</name>
        <dbReference type="ChEBI" id="CHEBI:16567"/>
        <label>1</label>
    </ligand>
</feature>
<dbReference type="GO" id="GO:0005829">
    <property type="term" value="C:cytosol"/>
    <property type="evidence" value="ECO:0007669"/>
    <property type="project" value="TreeGrafter"/>
</dbReference>
<comment type="subunit">
    <text evidence="9">Homodimer.</text>
</comment>
<comment type="catalytic activity">
    <reaction evidence="7 9">
        <text>N-(5-phospho-beta-D-ribosyl)anthranilate + diphosphate = 5-phospho-alpha-D-ribose 1-diphosphate + anthranilate</text>
        <dbReference type="Rhea" id="RHEA:11768"/>
        <dbReference type="ChEBI" id="CHEBI:16567"/>
        <dbReference type="ChEBI" id="CHEBI:18277"/>
        <dbReference type="ChEBI" id="CHEBI:33019"/>
        <dbReference type="ChEBI" id="CHEBI:58017"/>
        <dbReference type="EC" id="2.4.2.18"/>
    </reaction>
</comment>
<dbReference type="SUPFAM" id="SSF47648">
    <property type="entry name" value="Nucleoside phosphorylase/phosphoribosyltransferase N-terminal domain"/>
    <property type="match status" value="1"/>
</dbReference>
<dbReference type="EC" id="2.4.2.18" evidence="9"/>
<feature type="binding site" evidence="9">
    <location>
        <position position="222"/>
    </location>
    <ligand>
        <name>Mg(2+)</name>
        <dbReference type="ChEBI" id="CHEBI:18420"/>
        <label>2</label>
    </ligand>
</feature>
<dbReference type="SUPFAM" id="SSF52418">
    <property type="entry name" value="Nucleoside phosphorylase/phosphoribosyltransferase catalytic domain"/>
    <property type="match status" value="1"/>
</dbReference>
<evidence type="ECO:0000256" key="4">
    <source>
        <dbReference type="ARBA" id="ARBA00022679"/>
    </source>
</evidence>
<dbReference type="InterPro" id="IPR017459">
    <property type="entry name" value="Glycosyl_Trfase_fam3_N_dom"/>
</dbReference>
<feature type="binding site" evidence="9">
    <location>
        <begin position="106"/>
        <end position="114"/>
    </location>
    <ligand>
        <name>5-phospho-alpha-D-ribose 1-diphosphate</name>
        <dbReference type="ChEBI" id="CHEBI:58017"/>
    </ligand>
</feature>
<reference evidence="12 13" key="1">
    <citation type="submission" date="2018-08" db="EMBL/GenBank/DDBJ databases">
        <title>Meiothermus terrae DSM 26712 genome sequencing project.</title>
        <authorList>
            <person name="Da Costa M.S."/>
            <person name="Albuquerque L."/>
            <person name="Raposo P."/>
            <person name="Froufe H.J.C."/>
            <person name="Barroso C.S."/>
            <person name="Egas C."/>
        </authorList>
    </citation>
    <scope>NUCLEOTIDE SEQUENCE [LARGE SCALE GENOMIC DNA]</scope>
    <source>
        <strain evidence="12 13">DSM 26712</strain>
    </source>
</reference>
<organism evidence="12 13">
    <name type="scientific">Calidithermus terrae</name>
    <dbReference type="NCBI Taxonomy" id="1408545"/>
    <lineage>
        <taxon>Bacteria</taxon>
        <taxon>Thermotogati</taxon>
        <taxon>Deinococcota</taxon>
        <taxon>Deinococci</taxon>
        <taxon>Thermales</taxon>
        <taxon>Thermaceae</taxon>
        <taxon>Calidithermus</taxon>
    </lineage>
</organism>
<dbReference type="InterPro" id="IPR036320">
    <property type="entry name" value="Glycosyl_Trfase_fam3_N_dom_sf"/>
</dbReference>
<evidence type="ECO:0000313" key="12">
    <source>
        <dbReference type="EMBL" id="RIH86890.1"/>
    </source>
</evidence>
<evidence type="ECO:0000256" key="5">
    <source>
        <dbReference type="ARBA" id="ARBA00022822"/>
    </source>
</evidence>
<keyword evidence="6 9" id="KW-0057">Aromatic amino acid biosynthesis</keyword>
<feature type="binding site" evidence="9">
    <location>
        <begin position="88"/>
        <end position="91"/>
    </location>
    <ligand>
        <name>5-phospho-alpha-D-ribose 1-diphosphate</name>
        <dbReference type="ChEBI" id="CHEBI:58017"/>
    </ligand>
</feature>
<dbReference type="UniPathway" id="UPA00035">
    <property type="reaction ID" value="UER00041"/>
</dbReference>
<dbReference type="InterPro" id="IPR035902">
    <property type="entry name" value="Nuc_phospho_transferase"/>
</dbReference>
<dbReference type="OrthoDB" id="9806430at2"/>
<dbReference type="RefSeq" id="WP_119314479.1">
    <property type="nucleotide sequence ID" value="NZ_QXDL01000041.1"/>
</dbReference>
<comment type="function">
    <text evidence="9">Catalyzes the transfer of the phosphoribosyl group of 5-phosphorylribose-1-pyrophosphate (PRPP) to anthranilate to yield N-(5'-phosphoribosyl)-anthranilate (PRA).</text>
</comment>
<evidence type="ECO:0000259" key="11">
    <source>
        <dbReference type="Pfam" id="PF02885"/>
    </source>
</evidence>
<dbReference type="GO" id="GO:0004048">
    <property type="term" value="F:anthranilate phosphoribosyltransferase activity"/>
    <property type="evidence" value="ECO:0007669"/>
    <property type="project" value="UniProtKB-UniRule"/>
</dbReference>
<feature type="domain" description="Glycosyl transferase family 3 N-terminal" evidence="11">
    <location>
        <begin position="2"/>
        <end position="63"/>
    </location>
</feature>
<feature type="binding site" evidence="9">
    <location>
        <position position="118"/>
    </location>
    <ligand>
        <name>5-phospho-alpha-D-ribose 1-diphosphate</name>
        <dbReference type="ChEBI" id="CHEBI:58017"/>
    </ligand>
</feature>
<keyword evidence="3 9" id="KW-0328">Glycosyltransferase</keyword>
<dbReference type="Gene3D" id="3.40.1030.10">
    <property type="entry name" value="Nucleoside phosphorylase/phosphoribosyltransferase catalytic domain"/>
    <property type="match status" value="1"/>
</dbReference>
<keyword evidence="9" id="KW-0460">Magnesium</keyword>
<evidence type="ECO:0000256" key="8">
    <source>
        <dbReference type="ARBA" id="ARBA00061188"/>
    </source>
</evidence>
<dbReference type="AlphaFoldDB" id="A0A399ETP2"/>
<feature type="domain" description="Glycosyl transferase family 3" evidence="10">
    <location>
        <begin position="71"/>
        <end position="319"/>
    </location>
</feature>
<comment type="cofactor">
    <cofactor evidence="9">
        <name>Mg(2+)</name>
        <dbReference type="ChEBI" id="CHEBI:18420"/>
    </cofactor>
    <text evidence="9">Binds 2 magnesium ions per monomer.</text>
</comment>
<comment type="similarity">
    <text evidence="9">Belongs to the anthranilate phosphoribosyltransferase family.</text>
</comment>
<dbReference type="GO" id="GO:0000287">
    <property type="term" value="F:magnesium ion binding"/>
    <property type="evidence" value="ECO:0007669"/>
    <property type="project" value="UniProtKB-UniRule"/>
</dbReference>
<evidence type="ECO:0000256" key="2">
    <source>
        <dbReference type="ARBA" id="ARBA00022605"/>
    </source>
</evidence>
<keyword evidence="9" id="KW-0479">Metal-binding</keyword>
<feature type="binding site" evidence="9">
    <location>
        <position position="164"/>
    </location>
    <ligand>
        <name>anthranilate</name>
        <dbReference type="ChEBI" id="CHEBI:16567"/>
        <label>2</label>
    </ligand>
</feature>
<dbReference type="HAMAP" id="MF_00211">
    <property type="entry name" value="TrpD"/>
    <property type="match status" value="1"/>
</dbReference>
<sequence>MDVLKKALSGEPLSREEARALMGRIMAGELTPAQMAGVLVALRVRGETLEEITGFAEGMREAAVTIRVSRKPLVDVVGTGGIAPDAFNISTTSCFVVAAGGVAVAKHGNRLASSRSGSFDLLEALGVRLDTPVERVAEGIEALGIGFLFARNHHPAMRHVAPVRAELGVRTVFNILGPLTNPAYASHYVLGVYTPALLETFANAARKLGAEAALVVHGDGLDDFGLWNNQLAELHNGSVRRYSLAPGEVGLPSATYDQITGGTPQENAVTARAILCGQERGPRRDAVALTAGAAFYITGKTPSIAQGVALAQEVLDSGAGLELLERLVRFTQG</sequence>
<evidence type="ECO:0000259" key="10">
    <source>
        <dbReference type="Pfam" id="PF00591"/>
    </source>
</evidence>
<feature type="binding site" evidence="9">
    <location>
        <position position="78"/>
    </location>
    <ligand>
        <name>5-phospho-alpha-D-ribose 1-diphosphate</name>
        <dbReference type="ChEBI" id="CHEBI:58017"/>
    </ligand>
</feature>
<evidence type="ECO:0000256" key="7">
    <source>
        <dbReference type="ARBA" id="ARBA00052328"/>
    </source>
</evidence>
<dbReference type="PANTHER" id="PTHR43285:SF2">
    <property type="entry name" value="ANTHRANILATE PHOSPHORIBOSYLTRANSFERASE"/>
    <property type="match status" value="1"/>
</dbReference>
<keyword evidence="5 9" id="KW-0822">Tryptophan biosynthesis</keyword>
<comment type="caution">
    <text evidence="12">The sequence shown here is derived from an EMBL/GenBank/DDBJ whole genome shotgun (WGS) entry which is preliminary data.</text>
</comment>
<comment type="similarity">
    <text evidence="8">In the C-terminal section; belongs to the anthranilate phosphoribosyltransferase family.</text>
</comment>
<keyword evidence="2 9" id="KW-0028">Amino-acid biosynthesis</keyword>
<dbReference type="InterPro" id="IPR005940">
    <property type="entry name" value="Anthranilate_Pribosyl_Tfrase"/>
</dbReference>